<dbReference type="InterPro" id="IPR017853">
    <property type="entry name" value="GH"/>
</dbReference>
<dbReference type="FunFam" id="3.90.400.10:FF:000002">
    <property type="entry name" value="Sucrose isomerase"/>
    <property type="match status" value="1"/>
</dbReference>
<dbReference type="Gene3D" id="2.60.40.1180">
    <property type="entry name" value="Golgi alpha-mannosidase II"/>
    <property type="match status" value="1"/>
</dbReference>
<dbReference type="PANTHER" id="PTHR10357:SF184">
    <property type="entry name" value="OLIGO-1,6-GLUCOSIDASE 1"/>
    <property type="match status" value="1"/>
</dbReference>
<dbReference type="Pfam" id="PF00128">
    <property type="entry name" value="Alpha-amylase"/>
    <property type="match status" value="1"/>
</dbReference>
<gene>
    <name evidence="5" type="ORF">IAB16_06570</name>
</gene>
<evidence type="ECO:0000256" key="3">
    <source>
        <dbReference type="ARBA" id="ARBA00023295"/>
    </source>
</evidence>
<dbReference type="InterPro" id="IPR045857">
    <property type="entry name" value="O16G_dom_2"/>
</dbReference>
<proteinExistence type="inferred from homology"/>
<reference evidence="5" key="2">
    <citation type="journal article" date="2021" name="PeerJ">
        <title>Extensive microbial diversity within the chicken gut microbiome revealed by metagenomics and culture.</title>
        <authorList>
            <person name="Gilroy R."/>
            <person name="Ravi A."/>
            <person name="Getino M."/>
            <person name="Pursley I."/>
            <person name="Horton D.L."/>
            <person name="Alikhan N.F."/>
            <person name="Baker D."/>
            <person name="Gharbi K."/>
            <person name="Hall N."/>
            <person name="Watson M."/>
            <person name="Adriaenssens E.M."/>
            <person name="Foster-Nyarko E."/>
            <person name="Jarju S."/>
            <person name="Secka A."/>
            <person name="Antonio M."/>
            <person name="Oren A."/>
            <person name="Chaudhuri R.R."/>
            <person name="La Ragione R."/>
            <person name="Hildebrand F."/>
            <person name="Pallen M.J."/>
        </authorList>
    </citation>
    <scope>NUCLEOTIDE SEQUENCE</scope>
    <source>
        <strain evidence="5">517</strain>
    </source>
</reference>
<feature type="domain" description="Glycosyl hydrolase family 13 catalytic" evidence="4">
    <location>
        <begin position="13"/>
        <end position="417"/>
    </location>
</feature>
<dbReference type="SMART" id="SM00642">
    <property type="entry name" value="Aamy"/>
    <property type="match status" value="1"/>
</dbReference>
<dbReference type="SUPFAM" id="SSF51445">
    <property type="entry name" value="(Trans)glycosidases"/>
    <property type="match status" value="1"/>
</dbReference>
<comment type="similarity">
    <text evidence="1">Belongs to the glycosyl hydrolase 13 family.</text>
</comment>
<dbReference type="GO" id="GO:0004556">
    <property type="term" value="F:alpha-amylase activity"/>
    <property type="evidence" value="ECO:0007669"/>
    <property type="project" value="TreeGrafter"/>
</dbReference>
<evidence type="ECO:0000259" key="4">
    <source>
        <dbReference type="SMART" id="SM00642"/>
    </source>
</evidence>
<dbReference type="Proteomes" id="UP000727857">
    <property type="component" value="Unassembled WGS sequence"/>
</dbReference>
<dbReference type="InterPro" id="IPR013780">
    <property type="entry name" value="Glyco_hydro_b"/>
</dbReference>
<name>A0A940DH78_9FIRM</name>
<keyword evidence="3" id="KW-0326">Glycosidase</keyword>
<dbReference type="AlphaFoldDB" id="A0A940DH78"/>
<dbReference type="InterPro" id="IPR006047">
    <property type="entry name" value="GH13_cat_dom"/>
</dbReference>
<dbReference type="CDD" id="cd11333">
    <property type="entry name" value="AmyAc_SI_OligoGlu_DGase"/>
    <property type="match status" value="1"/>
</dbReference>
<reference evidence="5" key="1">
    <citation type="submission" date="2020-10" db="EMBL/GenBank/DDBJ databases">
        <authorList>
            <person name="Gilroy R."/>
        </authorList>
    </citation>
    <scope>NUCLEOTIDE SEQUENCE</scope>
    <source>
        <strain evidence="5">517</strain>
    </source>
</reference>
<dbReference type="PANTHER" id="PTHR10357">
    <property type="entry name" value="ALPHA-AMYLASE FAMILY MEMBER"/>
    <property type="match status" value="1"/>
</dbReference>
<evidence type="ECO:0000256" key="2">
    <source>
        <dbReference type="ARBA" id="ARBA00022801"/>
    </source>
</evidence>
<protein>
    <submittedName>
        <fullName evidence="5">Alpha-glucosidase</fullName>
    </submittedName>
</protein>
<dbReference type="FunFam" id="3.20.20.80:FF:000064">
    <property type="entry name" value="Oligo-1,6-glucosidase"/>
    <property type="match status" value="2"/>
</dbReference>
<accession>A0A940DH78</accession>
<evidence type="ECO:0000313" key="6">
    <source>
        <dbReference type="Proteomes" id="UP000727857"/>
    </source>
</evidence>
<evidence type="ECO:0000256" key="1">
    <source>
        <dbReference type="ARBA" id="ARBA00008061"/>
    </source>
</evidence>
<dbReference type="Gene3D" id="3.90.400.10">
    <property type="entry name" value="Oligo-1,6-glucosidase, Domain 2"/>
    <property type="match status" value="1"/>
</dbReference>
<sequence>MKTGWYKDAVFYQIYPRSFCDSNGDGIGDIRGIISKLDYLKELGVTAVWLSPVYKSPNDDNGYDISDYRDINPEFGTLDDWKEMIAGMHERGIKLVMDLVVNHTSDEHEWFKQSRSSKDNPYRDYYIWRKGKGKDGKRPPNNWTSRFTGSAWQYDETTGEWYLHLFSKKQPDLNWDNPKVRREVADICNYWFELGVDGFRCDVITYISKAEGLPDGKFNPVMCGDEHFVLGPHIHEYLNEIYEKAWSKYDTMIVGEAIGCKLTDAPMIIAEDRHELDSAITFELMDVDMKWSFFPVKFNLAKFKAVQSAWQALPKNCWNTLYYENHDQPRSITRYGNGRGYYRKELGKMLAVSYMMLRGTPYVYQGQEIGMTNIRLEEKEYVDIMATRVFSLIRKIFPPLMPVARWAMSKRARDHARTPMQWEDKTGAGFTTGKPWMKINPNLGEINVASDLKNPNSILNFYKKLIEFRKGNAVIRDGDYIEYFPKNKKVYCFERKLGSHRYIVFCNFAEKKVALNIDTIPNSRGAKLIMDNWATQEETLGDAILLKPYEAAIYEIDPSADNG</sequence>
<dbReference type="EMBL" id="JADINF010000166">
    <property type="protein sequence ID" value="MBO8424666.1"/>
    <property type="molecule type" value="Genomic_DNA"/>
</dbReference>
<keyword evidence="2" id="KW-0378">Hydrolase</keyword>
<comment type="caution">
    <text evidence="5">The sequence shown here is derived from an EMBL/GenBank/DDBJ whole genome shotgun (WGS) entry which is preliminary data.</text>
</comment>
<dbReference type="SUPFAM" id="SSF51011">
    <property type="entry name" value="Glycosyl hydrolase domain"/>
    <property type="match status" value="1"/>
</dbReference>
<dbReference type="Gene3D" id="3.20.20.80">
    <property type="entry name" value="Glycosidases"/>
    <property type="match status" value="1"/>
</dbReference>
<evidence type="ECO:0000313" key="5">
    <source>
        <dbReference type="EMBL" id="MBO8424666.1"/>
    </source>
</evidence>
<dbReference type="GO" id="GO:0009313">
    <property type="term" value="P:oligosaccharide catabolic process"/>
    <property type="evidence" value="ECO:0007669"/>
    <property type="project" value="TreeGrafter"/>
</dbReference>
<organism evidence="5 6">
    <name type="scientific">Candidatus Stercoripulliclostridium pullicola</name>
    <dbReference type="NCBI Taxonomy" id="2840953"/>
    <lineage>
        <taxon>Bacteria</taxon>
        <taxon>Bacillati</taxon>
        <taxon>Bacillota</taxon>
        <taxon>Clostridia</taxon>
        <taxon>Eubacteriales</taxon>
        <taxon>Candidatus Stercoripulliclostridium</taxon>
    </lineage>
</organism>